<evidence type="ECO:0000256" key="1">
    <source>
        <dbReference type="ARBA" id="ARBA00001941"/>
    </source>
</evidence>
<comment type="subcellular location">
    <subcellularLocation>
        <location evidence="2">Cell membrane</location>
        <topology evidence="2">Lipid-anchor</topology>
        <topology evidence="2">GPI-anchor</topology>
    </subcellularLocation>
</comment>
<keyword evidence="6 13" id="KW-0732">Signal</keyword>
<evidence type="ECO:0000259" key="14">
    <source>
        <dbReference type="PROSITE" id="PS51677"/>
    </source>
</evidence>
<dbReference type="AlphaFoldDB" id="A0A9P6DSP2"/>
<gene>
    <name evidence="15" type="ORF">BS47DRAFT_1350079</name>
</gene>
<proteinExistence type="predicted"/>
<feature type="compositionally biased region" description="Polar residues" evidence="12">
    <location>
        <begin position="54"/>
        <end position="64"/>
    </location>
</feature>
<name>A0A9P6DSP2_9AGAM</name>
<dbReference type="EMBL" id="MU129050">
    <property type="protein sequence ID" value="KAF9508810.1"/>
    <property type="molecule type" value="Genomic_DNA"/>
</dbReference>
<protein>
    <submittedName>
        <fullName evidence="15">Carbohydrate esterase family 4 protein</fullName>
    </submittedName>
</protein>
<dbReference type="GO" id="GO:0016810">
    <property type="term" value="F:hydrolase activity, acting on carbon-nitrogen (but not peptide) bonds"/>
    <property type="evidence" value="ECO:0007669"/>
    <property type="project" value="InterPro"/>
</dbReference>
<sequence>MFTLAVLLATLASAYTLPAFTHSFSIPKIIGRNEWNPSSSFTHGDIQNRAESDSAGSNSLPPIYTQCTTPDTVALTSDDGPYDFMYNISDTLTANGAKGTFFVNGYNYQCIYSDENIKRLRYIVRHQIASHTWSHPHLKDASPYWTLFTASLNDDQVREELSKIDEAILRITALVIWSYDSGDSKPNARSPSGVREQRSVYDSCVNGKKTIGIFLNHEVYGTTAHELVPCAVAKLKAAGYKMVTLAECLGLDAYRGPPVPPSNKDHTWKY</sequence>
<evidence type="ECO:0000256" key="6">
    <source>
        <dbReference type="ARBA" id="ARBA00022729"/>
    </source>
</evidence>
<keyword evidence="11" id="KW-0961">Cell wall biogenesis/degradation</keyword>
<dbReference type="InterPro" id="IPR011330">
    <property type="entry name" value="Glyco_hydro/deAcase_b/a-brl"/>
</dbReference>
<dbReference type="PROSITE" id="PS51677">
    <property type="entry name" value="NODB"/>
    <property type="match status" value="1"/>
</dbReference>
<dbReference type="PANTHER" id="PTHR46471">
    <property type="entry name" value="CHITIN DEACETYLASE"/>
    <property type="match status" value="1"/>
</dbReference>
<dbReference type="Gene3D" id="3.20.20.370">
    <property type="entry name" value="Glycoside hydrolase/deacetylase"/>
    <property type="match status" value="1"/>
</dbReference>
<dbReference type="GO" id="GO:0005886">
    <property type="term" value="C:plasma membrane"/>
    <property type="evidence" value="ECO:0007669"/>
    <property type="project" value="UniProtKB-SubCell"/>
</dbReference>
<feature type="signal peptide" evidence="13">
    <location>
        <begin position="1"/>
        <end position="16"/>
    </location>
</feature>
<dbReference type="OrthoDB" id="2125469at2759"/>
<keyword evidence="10" id="KW-0449">Lipoprotein</keyword>
<evidence type="ECO:0000256" key="5">
    <source>
        <dbReference type="ARBA" id="ARBA00022723"/>
    </source>
</evidence>
<dbReference type="PANTHER" id="PTHR46471:SF2">
    <property type="entry name" value="CHITIN DEACETYLASE-RELATED"/>
    <property type="match status" value="1"/>
</dbReference>
<feature type="domain" description="NodB homology" evidence="14">
    <location>
        <begin position="71"/>
        <end position="270"/>
    </location>
</feature>
<dbReference type="InterPro" id="IPR002509">
    <property type="entry name" value="NODB_dom"/>
</dbReference>
<dbReference type="GO" id="GO:0046872">
    <property type="term" value="F:metal ion binding"/>
    <property type="evidence" value="ECO:0007669"/>
    <property type="project" value="UniProtKB-KW"/>
</dbReference>
<feature type="region of interest" description="Disordered" evidence="12">
    <location>
        <begin position="41"/>
        <end position="64"/>
    </location>
</feature>
<dbReference type="GO" id="GO:0071555">
    <property type="term" value="P:cell wall organization"/>
    <property type="evidence" value="ECO:0007669"/>
    <property type="project" value="UniProtKB-KW"/>
</dbReference>
<dbReference type="GO" id="GO:0098552">
    <property type="term" value="C:side of membrane"/>
    <property type="evidence" value="ECO:0007669"/>
    <property type="project" value="UniProtKB-KW"/>
</dbReference>
<dbReference type="GO" id="GO:0005975">
    <property type="term" value="P:carbohydrate metabolic process"/>
    <property type="evidence" value="ECO:0007669"/>
    <property type="project" value="InterPro"/>
</dbReference>
<evidence type="ECO:0000256" key="10">
    <source>
        <dbReference type="ARBA" id="ARBA00023288"/>
    </source>
</evidence>
<feature type="chain" id="PRO_5040209752" evidence="13">
    <location>
        <begin position="17"/>
        <end position="270"/>
    </location>
</feature>
<keyword evidence="4" id="KW-0336">GPI-anchor</keyword>
<evidence type="ECO:0000313" key="16">
    <source>
        <dbReference type="Proteomes" id="UP000886523"/>
    </source>
</evidence>
<evidence type="ECO:0000256" key="13">
    <source>
        <dbReference type="SAM" id="SignalP"/>
    </source>
</evidence>
<keyword evidence="9" id="KW-0119">Carbohydrate metabolism</keyword>
<evidence type="ECO:0000256" key="9">
    <source>
        <dbReference type="ARBA" id="ARBA00023277"/>
    </source>
</evidence>
<evidence type="ECO:0000256" key="7">
    <source>
        <dbReference type="ARBA" id="ARBA00022801"/>
    </source>
</evidence>
<dbReference type="Proteomes" id="UP000886523">
    <property type="component" value="Unassembled WGS sequence"/>
</dbReference>
<evidence type="ECO:0000256" key="8">
    <source>
        <dbReference type="ARBA" id="ARBA00023136"/>
    </source>
</evidence>
<evidence type="ECO:0000256" key="12">
    <source>
        <dbReference type="SAM" id="MobiDB-lite"/>
    </source>
</evidence>
<dbReference type="SUPFAM" id="SSF88713">
    <property type="entry name" value="Glycoside hydrolase/deacetylase"/>
    <property type="match status" value="1"/>
</dbReference>
<organism evidence="15 16">
    <name type="scientific">Hydnum rufescens UP504</name>
    <dbReference type="NCBI Taxonomy" id="1448309"/>
    <lineage>
        <taxon>Eukaryota</taxon>
        <taxon>Fungi</taxon>
        <taxon>Dikarya</taxon>
        <taxon>Basidiomycota</taxon>
        <taxon>Agaricomycotina</taxon>
        <taxon>Agaricomycetes</taxon>
        <taxon>Cantharellales</taxon>
        <taxon>Hydnaceae</taxon>
        <taxon>Hydnum</taxon>
    </lineage>
</organism>
<comment type="caution">
    <text evidence="15">The sequence shown here is derived from an EMBL/GenBank/DDBJ whole genome shotgun (WGS) entry which is preliminary data.</text>
</comment>
<comment type="cofactor">
    <cofactor evidence="1">
        <name>Co(2+)</name>
        <dbReference type="ChEBI" id="CHEBI:48828"/>
    </cofactor>
</comment>
<evidence type="ECO:0000256" key="4">
    <source>
        <dbReference type="ARBA" id="ARBA00022622"/>
    </source>
</evidence>
<dbReference type="Pfam" id="PF01522">
    <property type="entry name" value="Polysacc_deac_1"/>
    <property type="match status" value="1"/>
</dbReference>
<reference evidence="15" key="1">
    <citation type="journal article" date="2020" name="Nat. Commun.">
        <title>Large-scale genome sequencing of mycorrhizal fungi provides insights into the early evolution of symbiotic traits.</title>
        <authorList>
            <person name="Miyauchi S."/>
            <person name="Kiss E."/>
            <person name="Kuo A."/>
            <person name="Drula E."/>
            <person name="Kohler A."/>
            <person name="Sanchez-Garcia M."/>
            <person name="Morin E."/>
            <person name="Andreopoulos B."/>
            <person name="Barry K.W."/>
            <person name="Bonito G."/>
            <person name="Buee M."/>
            <person name="Carver A."/>
            <person name="Chen C."/>
            <person name="Cichocki N."/>
            <person name="Clum A."/>
            <person name="Culley D."/>
            <person name="Crous P.W."/>
            <person name="Fauchery L."/>
            <person name="Girlanda M."/>
            <person name="Hayes R.D."/>
            <person name="Keri Z."/>
            <person name="LaButti K."/>
            <person name="Lipzen A."/>
            <person name="Lombard V."/>
            <person name="Magnuson J."/>
            <person name="Maillard F."/>
            <person name="Murat C."/>
            <person name="Nolan M."/>
            <person name="Ohm R.A."/>
            <person name="Pangilinan J."/>
            <person name="Pereira M.F."/>
            <person name="Perotto S."/>
            <person name="Peter M."/>
            <person name="Pfister S."/>
            <person name="Riley R."/>
            <person name="Sitrit Y."/>
            <person name="Stielow J.B."/>
            <person name="Szollosi G."/>
            <person name="Zifcakova L."/>
            <person name="Stursova M."/>
            <person name="Spatafora J.W."/>
            <person name="Tedersoo L."/>
            <person name="Vaario L.M."/>
            <person name="Yamada A."/>
            <person name="Yan M."/>
            <person name="Wang P."/>
            <person name="Xu J."/>
            <person name="Bruns T."/>
            <person name="Baldrian P."/>
            <person name="Vilgalys R."/>
            <person name="Dunand C."/>
            <person name="Henrissat B."/>
            <person name="Grigoriev I.V."/>
            <person name="Hibbett D."/>
            <person name="Nagy L.G."/>
            <person name="Martin F.M."/>
        </authorList>
    </citation>
    <scope>NUCLEOTIDE SEQUENCE</scope>
    <source>
        <strain evidence="15">UP504</strain>
    </source>
</reference>
<accession>A0A9P6DSP2</accession>
<evidence type="ECO:0000313" key="15">
    <source>
        <dbReference type="EMBL" id="KAF9508810.1"/>
    </source>
</evidence>
<evidence type="ECO:0000256" key="2">
    <source>
        <dbReference type="ARBA" id="ARBA00004609"/>
    </source>
</evidence>
<keyword evidence="4" id="KW-0325">Glycoprotein</keyword>
<evidence type="ECO:0000256" key="3">
    <source>
        <dbReference type="ARBA" id="ARBA00022475"/>
    </source>
</evidence>
<keyword evidence="3" id="KW-1003">Cell membrane</keyword>
<evidence type="ECO:0000256" key="11">
    <source>
        <dbReference type="ARBA" id="ARBA00023316"/>
    </source>
</evidence>
<keyword evidence="7" id="KW-0378">Hydrolase</keyword>
<keyword evidence="5" id="KW-0479">Metal-binding</keyword>
<keyword evidence="16" id="KW-1185">Reference proteome</keyword>
<keyword evidence="8" id="KW-0472">Membrane</keyword>